<dbReference type="Gene3D" id="3.40.1350.10">
    <property type="match status" value="1"/>
</dbReference>
<evidence type="ECO:0000256" key="2">
    <source>
        <dbReference type="SAM" id="Phobius"/>
    </source>
</evidence>
<sequence>MARRRKRKSLSEMGFTLLAIGGGGLLALSFLQNSPLTIMFMALRPWAWLAVALGAFLLGLQAMSTRRGGDSSWMPVEPSFGSRRSPSTHRSSQPADVLIDDDLRDRWRPPERAEAAVARPTAWTQAVFDLIEWRRFEALCEALLQQEGWFTASQAFGADGGIDIRLYGDASKSQLSGIVQCKNWSRKKISEVPIREFLGLKTDHGVSTALFITSSSFLPGAVDLAARHDIVWVDGRGLLARILAQPVEVQQRLLAVATEGEFWRPTCVQCGTKMTLKTNSTNASRFWVCGRCSHKMPARQEVGA</sequence>
<dbReference type="InterPro" id="IPR052906">
    <property type="entry name" value="Type_IV_Methyl-Rstrct_Enzyme"/>
</dbReference>
<feature type="transmembrane region" description="Helical" evidence="2">
    <location>
        <begin position="12"/>
        <end position="31"/>
    </location>
</feature>
<feature type="transmembrane region" description="Helical" evidence="2">
    <location>
        <begin position="46"/>
        <end position="64"/>
    </location>
</feature>
<dbReference type="PANTHER" id="PTHR30015">
    <property type="entry name" value="MRR RESTRICTION SYSTEM PROTEIN"/>
    <property type="match status" value="1"/>
</dbReference>
<dbReference type="SUPFAM" id="SSF52980">
    <property type="entry name" value="Restriction endonuclease-like"/>
    <property type="match status" value="1"/>
</dbReference>
<organism evidence="4 5">
    <name type="scientific">Thiomonas arsenitoxydans (strain DSM 22701 / CIP 110005 / 3As)</name>
    <dbReference type="NCBI Taxonomy" id="426114"/>
    <lineage>
        <taxon>Bacteria</taxon>
        <taxon>Pseudomonadati</taxon>
        <taxon>Pseudomonadota</taxon>
        <taxon>Betaproteobacteria</taxon>
        <taxon>Burkholderiales</taxon>
        <taxon>Thiomonas</taxon>
    </lineage>
</organism>
<evidence type="ECO:0000256" key="1">
    <source>
        <dbReference type="SAM" id="MobiDB-lite"/>
    </source>
</evidence>
<keyword evidence="4" id="KW-0378">Hydrolase</keyword>
<dbReference type="InterPro" id="IPR011335">
    <property type="entry name" value="Restrct_endonuc-II-like"/>
</dbReference>
<keyword evidence="4" id="KW-0540">Nuclease</keyword>
<evidence type="ECO:0000313" key="4">
    <source>
        <dbReference type="EMBL" id="CQR28895.1"/>
    </source>
</evidence>
<protein>
    <submittedName>
        <fullName evidence="4">Restriction endonuclease</fullName>
    </submittedName>
</protein>
<feature type="region of interest" description="Disordered" evidence="1">
    <location>
        <begin position="67"/>
        <end position="95"/>
    </location>
</feature>
<dbReference type="GO" id="GO:0004519">
    <property type="term" value="F:endonuclease activity"/>
    <property type="evidence" value="ECO:0007669"/>
    <property type="project" value="UniProtKB-KW"/>
</dbReference>
<keyword evidence="2" id="KW-0812">Transmembrane</keyword>
<keyword evidence="4" id="KW-0255">Endonuclease</keyword>
<keyword evidence="2" id="KW-0472">Membrane</keyword>
<dbReference type="Pfam" id="PF04471">
    <property type="entry name" value="Mrr_cat"/>
    <property type="match status" value="1"/>
</dbReference>
<dbReference type="EMBL" id="CTRI01000003">
    <property type="protein sequence ID" value="CQR28895.1"/>
    <property type="molecule type" value="Genomic_DNA"/>
</dbReference>
<dbReference type="InterPro" id="IPR007560">
    <property type="entry name" value="Restrct_endonuc_IV_Mrr"/>
</dbReference>
<evidence type="ECO:0000313" key="5">
    <source>
        <dbReference type="Proteomes" id="UP000078599"/>
    </source>
</evidence>
<keyword evidence="5" id="KW-1185">Reference proteome</keyword>
<dbReference type="Proteomes" id="UP000078599">
    <property type="component" value="Unassembled WGS sequence"/>
</dbReference>
<gene>
    <name evidence="4" type="ORF">THICB1_110557</name>
</gene>
<reference evidence="4 5" key="1">
    <citation type="submission" date="2015-03" db="EMBL/GenBank/DDBJ databases">
        <authorList>
            <person name="Regsiter A."/>
            <person name="william w."/>
        </authorList>
    </citation>
    <scope>NUCLEOTIDE SEQUENCE [LARGE SCALE GENOMIC DNA]</scope>
    <source>
        <strain evidence="4 5">CB1</strain>
    </source>
</reference>
<evidence type="ECO:0000259" key="3">
    <source>
        <dbReference type="Pfam" id="PF04471"/>
    </source>
</evidence>
<accession>A0ABP1Z028</accession>
<feature type="compositionally biased region" description="Polar residues" evidence="1">
    <location>
        <begin position="82"/>
        <end position="94"/>
    </location>
</feature>
<comment type="caution">
    <text evidence="4">The sequence shown here is derived from an EMBL/GenBank/DDBJ whole genome shotgun (WGS) entry which is preliminary data.</text>
</comment>
<proteinExistence type="predicted"/>
<dbReference type="InterPro" id="IPR011856">
    <property type="entry name" value="tRNA_endonuc-like_dom_sf"/>
</dbReference>
<dbReference type="RefSeq" id="WP_041609060.1">
    <property type="nucleotide sequence ID" value="NC_014145.1"/>
</dbReference>
<dbReference type="PANTHER" id="PTHR30015:SF7">
    <property type="entry name" value="TYPE IV METHYL-DIRECTED RESTRICTION ENZYME ECOKMRR"/>
    <property type="match status" value="1"/>
</dbReference>
<feature type="domain" description="Restriction endonuclease type IV Mrr" evidence="3">
    <location>
        <begin position="131"/>
        <end position="240"/>
    </location>
</feature>
<name>A0ABP1Z028_THIA3</name>
<keyword evidence="2" id="KW-1133">Transmembrane helix</keyword>